<accession>A0A3P6CQ33</accession>
<feature type="region of interest" description="Disordered" evidence="1">
    <location>
        <begin position="1"/>
        <end position="84"/>
    </location>
</feature>
<reference evidence="2" key="1">
    <citation type="submission" date="2018-11" db="EMBL/GenBank/DDBJ databases">
        <authorList>
            <consortium name="Genoscope - CEA"/>
            <person name="William W."/>
        </authorList>
    </citation>
    <scope>NUCLEOTIDE SEQUENCE</scope>
</reference>
<dbReference type="EMBL" id="LR031873">
    <property type="protein sequence ID" value="VDD12271.1"/>
    <property type="molecule type" value="Genomic_DNA"/>
</dbReference>
<name>A0A3P6CQ33_BRAOL</name>
<evidence type="ECO:0000256" key="1">
    <source>
        <dbReference type="SAM" id="MobiDB-lite"/>
    </source>
</evidence>
<sequence length="110" mass="12006">MNSSLNVIDVSRVTPSASSESLTPPPSPISIFSCTNSTPSNESSSTNSLTQLALSLTQSSSQTSNPLSPPLSLSLSPTRRKPRLGLTRSETEHRLLPKRRRFIHCRRVEC</sequence>
<feature type="compositionally biased region" description="Polar residues" evidence="1">
    <location>
        <begin position="13"/>
        <end position="22"/>
    </location>
</feature>
<evidence type="ECO:0000313" key="2">
    <source>
        <dbReference type="EMBL" id="VDD12271.1"/>
    </source>
</evidence>
<proteinExistence type="predicted"/>
<gene>
    <name evidence="2" type="ORF">BOLC4T26565H</name>
</gene>
<feature type="compositionally biased region" description="Low complexity" evidence="1">
    <location>
        <begin position="33"/>
        <end position="77"/>
    </location>
</feature>
<organism evidence="2">
    <name type="scientific">Brassica oleracea</name>
    <name type="common">Wild cabbage</name>
    <dbReference type="NCBI Taxonomy" id="3712"/>
    <lineage>
        <taxon>Eukaryota</taxon>
        <taxon>Viridiplantae</taxon>
        <taxon>Streptophyta</taxon>
        <taxon>Embryophyta</taxon>
        <taxon>Tracheophyta</taxon>
        <taxon>Spermatophyta</taxon>
        <taxon>Magnoliopsida</taxon>
        <taxon>eudicotyledons</taxon>
        <taxon>Gunneridae</taxon>
        <taxon>Pentapetalae</taxon>
        <taxon>rosids</taxon>
        <taxon>malvids</taxon>
        <taxon>Brassicales</taxon>
        <taxon>Brassicaceae</taxon>
        <taxon>Brassiceae</taxon>
        <taxon>Brassica</taxon>
    </lineage>
</organism>
<dbReference type="AlphaFoldDB" id="A0A3P6CQ33"/>
<protein>
    <submittedName>
        <fullName evidence="2">Uncharacterized protein</fullName>
    </submittedName>
</protein>